<feature type="transmembrane region" description="Helical" evidence="5">
    <location>
        <begin position="12"/>
        <end position="32"/>
    </location>
</feature>
<dbReference type="EMBL" id="OA883362">
    <property type="protein sequence ID" value="CAD7278710.1"/>
    <property type="molecule type" value="Genomic_DNA"/>
</dbReference>
<dbReference type="Pfam" id="PF01061">
    <property type="entry name" value="ABC2_membrane"/>
    <property type="match status" value="1"/>
</dbReference>
<proteinExistence type="predicted"/>
<dbReference type="AlphaFoldDB" id="A0A7R9GF15"/>
<evidence type="ECO:0000313" key="8">
    <source>
        <dbReference type="Proteomes" id="UP000678499"/>
    </source>
</evidence>
<dbReference type="GO" id="GO:0140359">
    <property type="term" value="F:ABC-type transporter activity"/>
    <property type="evidence" value="ECO:0007669"/>
    <property type="project" value="InterPro"/>
</dbReference>
<keyword evidence="8" id="KW-1185">Reference proteome</keyword>
<organism evidence="7">
    <name type="scientific">Notodromas monacha</name>
    <dbReference type="NCBI Taxonomy" id="399045"/>
    <lineage>
        <taxon>Eukaryota</taxon>
        <taxon>Metazoa</taxon>
        <taxon>Ecdysozoa</taxon>
        <taxon>Arthropoda</taxon>
        <taxon>Crustacea</taxon>
        <taxon>Oligostraca</taxon>
        <taxon>Ostracoda</taxon>
        <taxon>Podocopa</taxon>
        <taxon>Podocopida</taxon>
        <taxon>Cypridocopina</taxon>
        <taxon>Cypridoidea</taxon>
        <taxon>Cyprididae</taxon>
        <taxon>Notodromas</taxon>
    </lineage>
</organism>
<dbReference type="InterPro" id="IPR013525">
    <property type="entry name" value="ABC2_TM"/>
</dbReference>
<keyword evidence="2 5" id="KW-0812">Transmembrane</keyword>
<evidence type="ECO:0000313" key="7">
    <source>
        <dbReference type="EMBL" id="CAD7278710.1"/>
    </source>
</evidence>
<feature type="transmembrane region" description="Helical" evidence="5">
    <location>
        <begin position="79"/>
        <end position="97"/>
    </location>
</feature>
<feature type="domain" description="ABC-2 type transporter transmembrane" evidence="6">
    <location>
        <begin position="2"/>
        <end position="97"/>
    </location>
</feature>
<evidence type="ECO:0000256" key="3">
    <source>
        <dbReference type="ARBA" id="ARBA00022989"/>
    </source>
</evidence>
<evidence type="ECO:0000256" key="2">
    <source>
        <dbReference type="ARBA" id="ARBA00022692"/>
    </source>
</evidence>
<reference evidence="7" key="1">
    <citation type="submission" date="2020-11" db="EMBL/GenBank/DDBJ databases">
        <authorList>
            <person name="Tran Van P."/>
        </authorList>
    </citation>
    <scope>NUCLEOTIDE SEQUENCE</scope>
</reference>
<comment type="subcellular location">
    <subcellularLocation>
        <location evidence="1">Membrane</location>
        <topology evidence="1">Multi-pass membrane protein</topology>
    </subcellularLocation>
</comment>
<evidence type="ECO:0000256" key="4">
    <source>
        <dbReference type="ARBA" id="ARBA00023136"/>
    </source>
</evidence>
<feature type="transmembrane region" description="Helical" evidence="5">
    <location>
        <begin position="117"/>
        <end position="139"/>
    </location>
</feature>
<sequence>MGALYALTVDSMITEIFVILYTFVPVIGRSLYDIQNGLYALSSFFVAKWIVFMCYAVFDVLLFAIPYYFLAGLDTDPVIFFKMLGTLFYASICFAGLDYPKERDILFERLGLKIDNLPIDFAALGGFLVVALIIAYVGLFRRSKQMKG</sequence>
<dbReference type="EMBL" id="CAJPEX010001325">
    <property type="protein sequence ID" value="CAG0918862.1"/>
    <property type="molecule type" value="Genomic_DNA"/>
</dbReference>
<evidence type="ECO:0000256" key="5">
    <source>
        <dbReference type="SAM" id="Phobius"/>
    </source>
</evidence>
<feature type="transmembrane region" description="Helical" evidence="5">
    <location>
        <begin position="44"/>
        <end position="70"/>
    </location>
</feature>
<dbReference type="Proteomes" id="UP000678499">
    <property type="component" value="Unassembled WGS sequence"/>
</dbReference>
<evidence type="ECO:0000256" key="1">
    <source>
        <dbReference type="ARBA" id="ARBA00004141"/>
    </source>
</evidence>
<gene>
    <name evidence="7" type="ORF">NMOB1V02_LOCUS6407</name>
</gene>
<name>A0A7R9GF15_9CRUS</name>
<evidence type="ECO:0000259" key="6">
    <source>
        <dbReference type="Pfam" id="PF01061"/>
    </source>
</evidence>
<keyword evidence="4 5" id="KW-0472">Membrane</keyword>
<accession>A0A7R9GF15</accession>
<protein>
    <recommendedName>
        <fullName evidence="6">ABC-2 type transporter transmembrane domain-containing protein</fullName>
    </recommendedName>
</protein>
<keyword evidence="3 5" id="KW-1133">Transmembrane helix</keyword>
<dbReference type="GO" id="GO:0016020">
    <property type="term" value="C:membrane"/>
    <property type="evidence" value="ECO:0007669"/>
    <property type="project" value="UniProtKB-SubCell"/>
</dbReference>